<dbReference type="Proteomes" id="UP000237947">
    <property type="component" value="Chromosome"/>
</dbReference>
<feature type="binding site" evidence="3">
    <location>
        <position position="24"/>
    </location>
    <ligand>
        <name>substrate</name>
    </ligand>
</feature>
<dbReference type="InterPro" id="IPR010972">
    <property type="entry name" value="Beta-PGM"/>
</dbReference>
<gene>
    <name evidence="6" type="primary">pgmB</name>
    <name evidence="6" type="ORF">C5Q98_05655</name>
</gene>
<evidence type="ECO:0000256" key="3">
    <source>
        <dbReference type="PIRSR" id="PIRSR610972-2"/>
    </source>
</evidence>
<dbReference type="Pfam" id="PF13419">
    <property type="entry name" value="HAD_2"/>
    <property type="match status" value="1"/>
</dbReference>
<dbReference type="InterPro" id="IPR023214">
    <property type="entry name" value="HAD_sf"/>
</dbReference>
<evidence type="ECO:0000256" key="2">
    <source>
        <dbReference type="PIRSR" id="PIRSR610972-1"/>
    </source>
</evidence>
<feature type="active site" description="Proton donor/acceptor" evidence="2">
    <location>
        <position position="10"/>
    </location>
</feature>
<keyword evidence="4" id="KW-0479">Metal-binding</keyword>
<dbReference type="InterPro" id="IPR010976">
    <property type="entry name" value="B-phosphoglucomutase_hydrolase"/>
</dbReference>
<dbReference type="NCBIfam" id="TIGR01509">
    <property type="entry name" value="HAD-SF-IA-v3"/>
    <property type="match status" value="1"/>
</dbReference>
<feature type="binding site" evidence="4">
    <location>
        <position position="10"/>
    </location>
    <ligand>
        <name>Mg(2+)</name>
        <dbReference type="ChEBI" id="CHEBI:18420"/>
    </ligand>
</feature>
<dbReference type="NCBIfam" id="TIGR02009">
    <property type="entry name" value="PGMB-YQAB-SF"/>
    <property type="match status" value="1"/>
</dbReference>
<comment type="cofactor">
    <cofactor evidence="4">
        <name>Mg(2+)</name>
        <dbReference type="ChEBI" id="CHEBI:18420"/>
    </cofactor>
    <text evidence="4">Binds 2 magnesium ions per subunit.</text>
</comment>
<dbReference type="CDD" id="cd02598">
    <property type="entry name" value="HAD_BPGM"/>
    <property type="match status" value="1"/>
</dbReference>
<evidence type="ECO:0000313" key="6">
    <source>
        <dbReference type="EMBL" id="AVM42728.1"/>
    </source>
</evidence>
<keyword evidence="7" id="KW-1185">Reference proteome</keyword>
<dbReference type="SUPFAM" id="SSF56784">
    <property type="entry name" value="HAD-like"/>
    <property type="match status" value="1"/>
</dbReference>
<feature type="binding site" evidence="4">
    <location>
        <position position="8"/>
    </location>
    <ligand>
        <name>Mg(2+)</name>
        <dbReference type="ChEBI" id="CHEBI:18420"/>
    </ligand>
</feature>
<dbReference type="InterPro" id="IPR023198">
    <property type="entry name" value="PGP-like_dom2"/>
</dbReference>
<comment type="similarity">
    <text evidence="1">Belongs to the HAD-like hydrolase superfamily. CbbY/CbbZ/Gph/YieH family.</text>
</comment>
<dbReference type="GO" id="GO:0008801">
    <property type="term" value="F:beta-phosphoglucomutase activity"/>
    <property type="evidence" value="ECO:0007669"/>
    <property type="project" value="InterPro"/>
</dbReference>
<feature type="site" description="Important for catalytic activity and assists the phosphoryl transfer reaction to Asp8 by balancing charge and orienting the reacting groups" evidence="5">
    <location>
        <position position="144"/>
    </location>
</feature>
<evidence type="ECO:0000313" key="7">
    <source>
        <dbReference type="Proteomes" id="UP000237947"/>
    </source>
</evidence>
<dbReference type="SFLD" id="SFLDS00003">
    <property type="entry name" value="Haloacid_Dehalogenase"/>
    <property type="match status" value="1"/>
</dbReference>
<feature type="binding site" evidence="3">
    <location>
        <begin position="8"/>
        <end position="10"/>
    </location>
    <ligand>
        <name>substrate</name>
    </ligand>
</feature>
<name>A0A2S0KNZ4_9FIRM</name>
<dbReference type="NCBIfam" id="TIGR01990">
    <property type="entry name" value="bPGM"/>
    <property type="match status" value="1"/>
</dbReference>
<dbReference type="GO" id="GO:0050308">
    <property type="term" value="F:sugar-phosphatase activity"/>
    <property type="evidence" value="ECO:0007669"/>
    <property type="project" value="TreeGrafter"/>
</dbReference>
<feature type="binding site" evidence="3">
    <location>
        <position position="75"/>
    </location>
    <ligand>
        <name>substrate</name>
    </ligand>
</feature>
<dbReference type="SFLD" id="SFLDG01129">
    <property type="entry name" value="C1.5:_HAD__Beta-PGM__Phosphata"/>
    <property type="match status" value="1"/>
</dbReference>
<feature type="site" description="Important for catalytic activity and assists the phosphoryl transfer reaction to Asp8 by balancing charge and orienting the reacting groups" evidence="5">
    <location>
        <position position="113"/>
    </location>
</feature>
<accession>A0A2S0KNZ4</accession>
<dbReference type="Gene3D" id="3.40.50.1000">
    <property type="entry name" value="HAD superfamily/HAD-like"/>
    <property type="match status" value="1"/>
</dbReference>
<feature type="binding site" evidence="4">
    <location>
        <position position="169"/>
    </location>
    <ligand>
        <name>Mg(2+)</name>
        <dbReference type="ChEBI" id="CHEBI:18420"/>
    </ligand>
</feature>
<protein>
    <submittedName>
        <fullName evidence="6">Beta-phosphoglucomutase</fullName>
    </submittedName>
</protein>
<dbReference type="Gene3D" id="1.10.150.240">
    <property type="entry name" value="Putative phosphatase, domain 2"/>
    <property type="match status" value="1"/>
</dbReference>
<dbReference type="PANTHER" id="PTHR43481:SF4">
    <property type="entry name" value="GLYCEROL-1-PHOSPHATE PHOSPHOHYDROLASE 1-RELATED"/>
    <property type="match status" value="1"/>
</dbReference>
<reference evidence="7" key="1">
    <citation type="submission" date="2018-02" db="EMBL/GenBank/DDBJ databases">
        <authorList>
            <person name="Holder M.E."/>
            <person name="Ajami N.J."/>
            <person name="Petrosino J.F."/>
        </authorList>
    </citation>
    <scope>NUCLEOTIDE SEQUENCE [LARGE SCALE GENOMIC DNA]</scope>
    <source>
        <strain evidence="7">CCUG 47711</strain>
    </source>
</reference>
<dbReference type="InterPro" id="IPR041492">
    <property type="entry name" value="HAD_2"/>
</dbReference>
<organism evidence="6 7">
    <name type="scientific">Fastidiosipila sanguinis</name>
    <dbReference type="NCBI Taxonomy" id="236753"/>
    <lineage>
        <taxon>Bacteria</taxon>
        <taxon>Bacillati</taxon>
        <taxon>Bacillota</taxon>
        <taxon>Clostridia</taxon>
        <taxon>Eubacteriales</taxon>
        <taxon>Oscillospiraceae</taxon>
        <taxon>Fastidiosipila</taxon>
    </lineage>
</organism>
<dbReference type="InterPro" id="IPR006439">
    <property type="entry name" value="HAD-SF_hydro_IA"/>
</dbReference>
<dbReference type="SFLD" id="SFLDG01135">
    <property type="entry name" value="C1.5.6:_HAD__Beta-PGM__Phospha"/>
    <property type="match status" value="1"/>
</dbReference>
<dbReference type="PANTHER" id="PTHR43481">
    <property type="entry name" value="FRUCTOSE-1-PHOSPHATE PHOSPHATASE"/>
    <property type="match status" value="1"/>
</dbReference>
<feature type="binding site" evidence="3">
    <location>
        <begin position="43"/>
        <end position="48"/>
    </location>
    <ligand>
        <name>substrate</name>
    </ligand>
</feature>
<keyword evidence="4" id="KW-0460">Magnesium</keyword>
<dbReference type="RefSeq" id="WP_106012680.1">
    <property type="nucleotide sequence ID" value="NZ_CP027226.1"/>
</dbReference>
<feature type="binding site" evidence="3">
    <location>
        <position position="144"/>
    </location>
    <ligand>
        <name>substrate</name>
    </ligand>
</feature>
<sequence length="224" mass="24963">MIKGLLFDLDGVLVDTAKYHYVAWKDIAEELGIDFTKKDNERLKGVSRMDSFNIILEIGGKEMSEEEKIHYTTKKNDVYLSYINKLEKEELFPEVEEFLIDARDKGYKIALGSASKNSSIILERLGITKYFDAIVDGNSVSKTKPDPEVFIKGAEALGLANEECVVFEDAFSGIEAAHNAGMLAIGVGTEENLPEADILIDDFIGVCITELLKRLEDKTSKKLV</sequence>
<proteinExistence type="inferred from homology"/>
<feature type="binding site" evidence="4">
    <location>
        <position position="168"/>
    </location>
    <ligand>
        <name>Mg(2+)</name>
        <dbReference type="ChEBI" id="CHEBI:18420"/>
    </ligand>
</feature>
<dbReference type="KEGG" id="fsa:C5Q98_05655"/>
<dbReference type="GO" id="GO:0005975">
    <property type="term" value="P:carbohydrate metabolic process"/>
    <property type="evidence" value="ECO:0007669"/>
    <property type="project" value="InterPro"/>
</dbReference>
<evidence type="ECO:0000256" key="4">
    <source>
        <dbReference type="PIRSR" id="PIRSR610972-3"/>
    </source>
</evidence>
<dbReference type="AlphaFoldDB" id="A0A2S0KNZ4"/>
<feature type="active site" description="Nucleophile" evidence="2">
    <location>
        <position position="8"/>
    </location>
</feature>
<dbReference type="InterPro" id="IPR036412">
    <property type="entry name" value="HAD-like_sf"/>
</dbReference>
<evidence type="ECO:0000256" key="5">
    <source>
        <dbReference type="PIRSR" id="PIRSR610972-4"/>
    </source>
</evidence>
<dbReference type="InterPro" id="IPR051806">
    <property type="entry name" value="HAD-like_SPP"/>
</dbReference>
<feature type="binding site" evidence="3">
    <location>
        <position position="51"/>
    </location>
    <ligand>
        <name>substrate</name>
    </ligand>
</feature>
<feature type="binding site" evidence="3">
    <location>
        <begin position="113"/>
        <end position="117"/>
    </location>
    <ligand>
        <name>substrate</name>
    </ligand>
</feature>
<dbReference type="EMBL" id="CP027226">
    <property type="protein sequence ID" value="AVM42728.1"/>
    <property type="molecule type" value="Genomic_DNA"/>
</dbReference>
<dbReference type="GO" id="GO:0000287">
    <property type="term" value="F:magnesium ion binding"/>
    <property type="evidence" value="ECO:0007669"/>
    <property type="project" value="InterPro"/>
</dbReference>
<evidence type="ECO:0000256" key="1">
    <source>
        <dbReference type="ARBA" id="ARBA00006171"/>
    </source>
</evidence>
<dbReference type="OrthoDB" id="9797743at2"/>